<evidence type="ECO:0000256" key="2">
    <source>
        <dbReference type="ARBA" id="ARBA00006285"/>
    </source>
</evidence>
<dbReference type="SUPFAM" id="SSF51445">
    <property type="entry name" value="(Trans)glycosidases"/>
    <property type="match status" value="1"/>
</dbReference>
<dbReference type="Proteomes" id="UP000175968">
    <property type="component" value="Chromosome"/>
</dbReference>
<dbReference type="InterPro" id="IPR029018">
    <property type="entry name" value="Hex-like_dom2"/>
</dbReference>
<dbReference type="InterPro" id="IPR025705">
    <property type="entry name" value="Beta_hexosaminidase_sua/sub"/>
</dbReference>
<dbReference type="InterPro" id="IPR015882">
    <property type="entry name" value="HEX_bac_N"/>
</dbReference>
<evidence type="ECO:0000256" key="4">
    <source>
        <dbReference type="ARBA" id="ARBA00022801"/>
    </source>
</evidence>
<dbReference type="AlphaFoldDB" id="A0AAC9N6P7"/>
<dbReference type="PIRSF" id="PIRSF001093">
    <property type="entry name" value="B-hxosamndse_ab_euk"/>
    <property type="match status" value="1"/>
</dbReference>
<evidence type="ECO:0000256" key="3">
    <source>
        <dbReference type="ARBA" id="ARBA00012663"/>
    </source>
</evidence>
<dbReference type="CDD" id="cd06563">
    <property type="entry name" value="GH20_chitobiase-like"/>
    <property type="match status" value="1"/>
</dbReference>
<dbReference type="KEGG" id="fgl:EM308_14215"/>
<dbReference type="GO" id="GO:0004563">
    <property type="term" value="F:beta-N-acetylhexosaminidase activity"/>
    <property type="evidence" value="ECO:0007669"/>
    <property type="project" value="UniProtKB-EC"/>
</dbReference>
<evidence type="ECO:0000256" key="7">
    <source>
        <dbReference type="SAM" id="SignalP"/>
    </source>
</evidence>
<organism evidence="10 11">
    <name type="scientific">Flavobacterium gilvum</name>
    <dbReference type="NCBI Taxonomy" id="1492737"/>
    <lineage>
        <taxon>Bacteria</taxon>
        <taxon>Pseudomonadati</taxon>
        <taxon>Bacteroidota</taxon>
        <taxon>Flavobacteriia</taxon>
        <taxon>Flavobacteriales</taxon>
        <taxon>Flavobacteriaceae</taxon>
        <taxon>Flavobacterium</taxon>
    </lineage>
</organism>
<dbReference type="GO" id="GO:0016020">
    <property type="term" value="C:membrane"/>
    <property type="evidence" value="ECO:0007669"/>
    <property type="project" value="TreeGrafter"/>
</dbReference>
<dbReference type="PANTHER" id="PTHR22600">
    <property type="entry name" value="BETA-HEXOSAMINIDASE"/>
    <property type="match status" value="1"/>
</dbReference>
<dbReference type="Gene3D" id="3.30.379.10">
    <property type="entry name" value="Chitobiase/beta-hexosaminidase domain 2-like"/>
    <property type="match status" value="1"/>
</dbReference>
<evidence type="ECO:0000313" key="10">
    <source>
        <dbReference type="EMBL" id="AOW10557.1"/>
    </source>
</evidence>
<name>A0AAC9N6P7_9FLAO</name>
<evidence type="ECO:0000256" key="5">
    <source>
        <dbReference type="ARBA" id="ARBA00023295"/>
    </source>
</evidence>
<dbReference type="RefSeq" id="WP_051877870.1">
    <property type="nucleotide sequence ID" value="NZ_CP017479.1"/>
</dbReference>
<keyword evidence="11" id="KW-1185">Reference proteome</keyword>
<evidence type="ECO:0000313" key="11">
    <source>
        <dbReference type="Proteomes" id="UP000175968"/>
    </source>
</evidence>
<sequence>MVRSFFFALLLCSTLSFAQEVNIIPQPVQLTRNEGSFVINSQTSLVVSSDKDKQTADYLNKYLSDHYGFKLPIVKKANKNFVTLKSGKSTDGIKAEAYTLKSNGKGVEINGNSEIGTFYGMQTLIQLLPVEKSTSLKIASVDIKDEPRFAYRGAMLDVGRHFFPVAFVKKYIDYLALHKMNYFHWHLTEDQGWRIEIKKYPKLTEIGSKRNGTIIGHAPGTGSDNTPEGGFYTQEEVKDIVKYASDRFITVIPEIEMPGHSSAAIAAYPELSCFPQEKTQLSDKIISDKSKEELANGRTKLVQETWGVFTDVYAPTEYTFKFLQDVIDEVVTLFPSKYIHVGGDESPKDAWKRSEFCQNMIKEKGLKDEHELQSYFIQRMEKYINSKGKTLIGWDEILEGGLAPNAIVMSWRGEKGGITAAKDKHQVIMTPGSHVYLDHSQTKNDKELTIGGFTNLEKIYSYEPVPKELTADEAKYVMGAQGNVWTEYMQTPAKVEYMIFPRLSALSEVLWSPKENRDWSQFQTKIETQKKRYTLWGANFFIEYQTVLTKPMNN</sequence>
<dbReference type="GO" id="GO:0005975">
    <property type="term" value="P:carbohydrate metabolic process"/>
    <property type="evidence" value="ECO:0007669"/>
    <property type="project" value="InterPro"/>
</dbReference>
<evidence type="ECO:0000259" key="8">
    <source>
        <dbReference type="Pfam" id="PF00728"/>
    </source>
</evidence>
<dbReference type="PRINTS" id="PR00738">
    <property type="entry name" value="GLHYDRLASE20"/>
</dbReference>
<keyword evidence="5" id="KW-0326">Glycosidase</keyword>
<feature type="domain" description="Beta-hexosaminidase bacterial type N-terminal" evidence="9">
    <location>
        <begin position="21"/>
        <end position="145"/>
    </location>
</feature>
<protein>
    <recommendedName>
        <fullName evidence="3">beta-N-acetylhexosaminidase</fullName>
        <ecNumber evidence="3">3.2.1.52</ecNumber>
    </recommendedName>
</protein>
<evidence type="ECO:0000256" key="1">
    <source>
        <dbReference type="ARBA" id="ARBA00001231"/>
    </source>
</evidence>
<proteinExistence type="inferred from homology"/>
<keyword evidence="4" id="KW-0378">Hydrolase</keyword>
<gene>
    <name evidence="10" type="ORF">EM308_14215</name>
</gene>
<comment type="similarity">
    <text evidence="2">Belongs to the glycosyl hydrolase 20 family.</text>
</comment>
<keyword evidence="7" id="KW-0732">Signal</keyword>
<dbReference type="EMBL" id="CP017479">
    <property type="protein sequence ID" value="AOW10557.1"/>
    <property type="molecule type" value="Genomic_DNA"/>
</dbReference>
<accession>A0AAC9N6P7</accession>
<dbReference type="GO" id="GO:0030203">
    <property type="term" value="P:glycosaminoglycan metabolic process"/>
    <property type="evidence" value="ECO:0007669"/>
    <property type="project" value="TreeGrafter"/>
</dbReference>
<feature type="signal peptide" evidence="7">
    <location>
        <begin position="1"/>
        <end position="18"/>
    </location>
</feature>
<comment type="catalytic activity">
    <reaction evidence="1">
        <text>Hydrolysis of terminal non-reducing N-acetyl-D-hexosamine residues in N-acetyl-beta-D-hexosaminides.</text>
        <dbReference type="EC" id="3.2.1.52"/>
    </reaction>
</comment>
<dbReference type="PANTHER" id="PTHR22600:SF57">
    <property type="entry name" value="BETA-N-ACETYLHEXOSAMINIDASE"/>
    <property type="match status" value="1"/>
</dbReference>
<feature type="active site" description="Proton donor" evidence="6">
    <location>
        <position position="345"/>
    </location>
</feature>
<dbReference type="Gene3D" id="3.20.20.80">
    <property type="entry name" value="Glycosidases"/>
    <property type="match status" value="1"/>
</dbReference>
<dbReference type="Pfam" id="PF00728">
    <property type="entry name" value="Glyco_hydro_20"/>
    <property type="match status" value="1"/>
</dbReference>
<evidence type="ECO:0000259" key="9">
    <source>
        <dbReference type="Pfam" id="PF02838"/>
    </source>
</evidence>
<feature type="domain" description="Glycoside hydrolase family 20 catalytic" evidence="8">
    <location>
        <begin position="149"/>
        <end position="513"/>
    </location>
</feature>
<feature type="chain" id="PRO_5042067413" description="beta-N-acetylhexosaminidase" evidence="7">
    <location>
        <begin position="19"/>
        <end position="554"/>
    </location>
</feature>
<dbReference type="InterPro" id="IPR015883">
    <property type="entry name" value="Glyco_hydro_20_cat"/>
</dbReference>
<dbReference type="InterPro" id="IPR017853">
    <property type="entry name" value="GH"/>
</dbReference>
<reference evidence="10 11" key="1">
    <citation type="submission" date="2016-10" db="EMBL/GenBank/DDBJ databases">
        <title>Flavobacterium gilvum sp. nov., isolated from stream water.</title>
        <authorList>
            <person name="Shin S.-K."/>
            <person name="Cho Y.-J."/>
            <person name="Yi H."/>
        </authorList>
    </citation>
    <scope>NUCLEOTIDE SEQUENCE [LARGE SCALE GENOMIC DNA]</scope>
    <source>
        <strain evidence="10 11">EM1308</strain>
    </source>
</reference>
<evidence type="ECO:0000256" key="6">
    <source>
        <dbReference type="PIRSR" id="PIRSR625705-1"/>
    </source>
</evidence>
<dbReference type="Pfam" id="PF02838">
    <property type="entry name" value="Glyco_hydro_20b"/>
    <property type="match status" value="1"/>
</dbReference>
<dbReference type="EC" id="3.2.1.52" evidence="3"/>
<dbReference type="SUPFAM" id="SSF55545">
    <property type="entry name" value="beta-N-acetylhexosaminidase-like domain"/>
    <property type="match status" value="1"/>
</dbReference>